<accession>A0A7C4NVX5</accession>
<evidence type="ECO:0000313" key="7">
    <source>
        <dbReference type="EMBL" id="HGQ86026.1"/>
    </source>
</evidence>
<comment type="caution">
    <text evidence="7">The sequence shown here is derived from an EMBL/GenBank/DDBJ whole genome shotgun (WGS) entry which is preliminary data.</text>
</comment>
<evidence type="ECO:0000256" key="3">
    <source>
        <dbReference type="ARBA" id="ARBA00022989"/>
    </source>
</evidence>
<feature type="transmembrane region" description="Helical" evidence="5">
    <location>
        <begin position="44"/>
        <end position="60"/>
    </location>
</feature>
<dbReference type="Pfam" id="PF04932">
    <property type="entry name" value="Wzy_C"/>
    <property type="match status" value="1"/>
</dbReference>
<evidence type="ECO:0000259" key="6">
    <source>
        <dbReference type="Pfam" id="PF04932"/>
    </source>
</evidence>
<feature type="transmembrane region" description="Helical" evidence="5">
    <location>
        <begin position="141"/>
        <end position="161"/>
    </location>
</feature>
<evidence type="ECO:0000256" key="4">
    <source>
        <dbReference type="ARBA" id="ARBA00023136"/>
    </source>
</evidence>
<evidence type="ECO:0000256" key="1">
    <source>
        <dbReference type="ARBA" id="ARBA00004141"/>
    </source>
</evidence>
<evidence type="ECO:0000256" key="2">
    <source>
        <dbReference type="ARBA" id="ARBA00022692"/>
    </source>
</evidence>
<dbReference type="AlphaFoldDB" id="A0A7C4NVX5"/>
<feature type="transmembrane region" description="Helical" evidence="5">
    <location>
        <begin position="311"/>
        <end position="332"/>
    </location>
</feature>
<feature type="transmembrane region" description="Helical" evidence="5">
    <location>
        <begin position="94"/>
        <end position="121"/>
    </location>
</feature>
<sequence>MLIEKLGMVLSSFSYFFQIPFALYLTSKVKNFWEKFFEDRQDKIILGLLFISGVISSLLSVKKLEAFLASLIPFVFVWFYILGKHSIKLNIKSILYYILIGSSMLGFVLVSSKLLNLSWYIGSFAIFDGKVPRGLVMGVKAQGLALLLEFGILAGLGLLLVEKDKKSIFKILFLLIFCIIGFMIAETRGGILGLIFGFLTILFSEKSFREIKKRLGFVLIILLLLLVLFFTVFNQFSQRLSVALEKGRVGSIYERVYIYLGTLRMIKDHLLFGVGPGCFVYVYPKYALKDFPYIPEERKEELANAVTTHNIYLYFLSGWGIIGTFLFFWWLFRKIYKGMKYEYSFEKHLILAILMVYFGHIILDDLFSIHIPLLIGILNRKGIK</sequence>
<dbReference type="GO" id="GO:0016874">
    <property type="term" value="F:ligase activity"/>
    <property type="evidence" value="ECO:0007669"/>
    <property type="project" value="UniProtKB-KW"/>
</dbReference>
<dbReference type="PANTHER" id="PTHR37422:SF13">
    <property type="entry name" value="LIPOPOLYSACCHARIDE BIOSYNTHESIS PROTEIN PA4999-RELATED"/>
    <property type="match status" value="1"/>
</dbReference>
<proteinExistence type="predicted"/>
<keyword evidence="7" id="KW-0436">Ligase</keyword>
<dbReference type="GO" id="GO:0016020">
    <property type="term" value="C:membrane"/>
    <property type="evidence" value="ECO:0007669"/>
    <property type="project" value="UniProtKB-SubCell"/>
</dbReference>
<feature type="transmembrane region" description="Helical" evidence="5">
    <location>
        <begin position="215"/>
        <end position="236"/>
    </location>
</feature>
<feature type="domain" description="O-antigen ligase-related" evidence="6">
    <location>
        <begin position="173"/>
        <end position="328"/>
    </location>
</feature>
<protein>
    <submittedName>
        <fullName evidence="7">O-antigen ligase domain-containing protein</fullName>
    </submittedName>
</protein>
<organism evidence="7">
    <name type="scientific">Thermodesulfobacterium geofontis</name>
    <dbReference type="NCBI Taxonomy" id="1295609"/>
    <lineage>
        <taxon>Bacteria</taxon>
        <taxon>Pseudomonadati</taxon>
        <taxon>Thermodesulfobacteriota</taxon>
        <taxon>Thermodesulfobacteria</taxon>
        <taxon>Thermodesulfobacteriales</taxon>
        <taxon>Thermodesulfobacteriaceae</taxon>
        <taxon>Thermodesulfobacterium</taxon>
    </lineage>
</organism>
<dbReference type="InterPro" id="IPR051533">
    <property type="entry name" value="WaaL-like"/>
</dbReference>
<feature type="transmembrane region" description="Helical" evidence="5">
    <location>
        <begin position="66"/>
        <end position="82"/>
    </location>
</feature>
<feature type="transmembrane region" description="Helical" evidence="5">
    <location>
        <begin position="6"/>
        <end position="24"/>
    </location>
</feature>
<comment type="subcellular location">
    <subcellularLocation>
        <location evidence="1">Membrane</location>
        <topology evidence="1">Multi-pass membrane protein</topology>
    </subcellularLocation>
</comment>
<keyword evidence="4 5" id="KW-0472">Membrane</keyword>
<name>A0A7C4NVX5_9BACT</name>
<feature type="transmembrane region" description="Helical" evidence="5">
    <location>
        <begin position="191"/>
        <end position="208"/>
    </location>
</feature>
<dbReference type="InterPro" id="IPR007016">
    <property type="entry name" value="O-antigen_ligase-rel_domated"/>
</dbReference>
<dbReference type="EMBL" id="DSZN01000108">
    <property type="protein sequence ID" value="HGQ86026.1"/>
    <property type="molecule type" value="Genomic_DNA"/>
</dbReference>
<feature type="transmembrane region" description="Helical" evidence="5">
    <location>
        <begin position="344"/>
        <end position="363"/>
    </location>
</feature>
<evidence type="ECO:0000256" key="5">
    <source>
        <dbReference type="SAM" id="Phobius"/>
    </source>
</evidence>
<gene>
    <name evidence="7" type="ORF">ENT66_06915</name>
</gene>
<keyword evidence="2 5" id="KW-0812">Transmembrane</keyword>
<feature type="transmembrane region" description="Helical" evidence="5">
    <location>
        <begin position="168"/>
        <end position="185"/>
    </location>
</feature>
<keyword evidence="3 5" id="KW-1133">Transmembrane helix</keyword>
<dbReference type="PANTHER" id="PTHR37422">
    <property type="entry name" value="TEICHURONIC ACID BIOSYNTHESIS PROTEIN TUAE"/>
    <property type="match status" value="1"/>
</dbReference>
<reference evidence="7" key="1">
    <citation type="journal article" date="2020" name="mSystems">
        <title>Genome- and Community-Level Interaction Insights into Carbon Utilization and Element Cycling Functions of Hydrothermarchaeota in Hydrothermal Sediment.</title>
        <authorList>
            <person name="Zhou Z."/>
            <person name="Liu Y."/>
            <person name="Xu W."/>
            <person name="Pan J."/>
            <person name="Luo Z.H."/>
            <person name="Li M."/>
        </authorList>
    </citation>
    <scope>NUCLEOTIDE SEQUENCE [LARGE SCALE GENOMIC DNA]</scope>
    <source>
        <strain evidence="7">SpSt-6</strain>
    </source>
</reference>